<proteinExistence type="predicted"/>
<evidence type="ECO:0008006" key="3">
    <source>
        <dbReference type="Google" id="ProtNLM"/>
    </source>
</evidence>
<dbReference type="CDD" id="cd09917">
    <property type="entry name" value="F-box_SF"/>
    <property type="match status" value="1"/>
</dbReference>
<dbReference type="AlphaFoldDB" id="A0A5N6UD95"/>
<evidence type="ECO:0000313" key="1">
    <source>
        <dbReference type="EMBL" id="KAE8156567.1"/>
    </source>
</evidence>
<protein>
    <recommendedName>
        <fullName evidence="3">F-box domain-containing protein</fullName>
    </recommendedName>
</protein>
<evidence type="ECO:0000313" key="2">
    <source>
        <dbReference type="Proteomes" id="UP000326950"/>
    </source>
</evidence>
<organism evidence="1 2">
    <name type="scientific">Aspergillus tamarii</name>
    <dbReference type="NCBI Taxonomy" id="41984"/>
    <lineage>
        <taxon>Eukaryota</taxon>
        <taxon>Fungi</taxon>
        <taxon>Dikarya</taxon>
        <taxon>Ascomycota</taxon>
        <taxon>Pezizomycotina</taxon>
        <taxon>Eurotiomycetes</taxon>
        <taxon>Eurotiomycetidae</taxon>
        <taxon>Eurotiales</taxon>
        <taxon>Aspergillaceae</taxon>
        <taxon>Aspergillus</taxon>
        <taxon>Aspergillus subgen. Circumdati</taxon>
    </lineage>
</organism>
<dbReference type="EMBL" id="ML738756">
    <property type="protein sequence ID" value="KAE8156567.1"/>
    <property type="molecule type" value="Genomic_DNA"/>
</dbReference>
<sequence length="61" mass="6807">MLLQLPQELVLEVAGCLEHGDASRLARVNRFTYQIVQPEVNKGSTLLSWIHHSSSSCREGT</sequence>
<accession>A0A5N6UD95</accession>
<reference evidence="1 2" key="1">
    <citation type="submission" date="2019-04" db="EMBL/GenBank/DDBJ databases">
        <title>Friends and foes A comparative genomics study of 23 Aspergillus species from section Flavi.</title>
        <authorList>
            <consortium name="DOE Joint Genome Institute"/>
            <person name="Kjaerbolling I."/>
            <person name="Vesth T."/>
            <person name="Frisvad J.C."/>
            <person name="Nybo J.L."/>
            <person name="Theobald S."/>
            <person name="Kildgaard S."/>
            <person name="Isbrandt T."/>
            <person name="Kuo A."/>
            <person name="Sato A."/>
            <person name="Lyhne E.K."/>
            <person name="Kogle M.E."/>
            <person name="Wiebenga A."/>
            <person name="Kun R.S."/>
            <person name="Lubbers R.J."/>
            <person name="Makela M.R."/>
            <person name="Barry K."/>
            <person name="Chovatia M."/>
            <person name="Clum A."/>
            <person name="Daum C."/>
            <person name="Haridas S."/>
            <person name="He G."/>
            <person name="LaButti K."/>
            <person name="Lipzen A."/>
            <person name="Mondo S."/>
            <person name="Riley R."/>
            <person name="Salamov A."/>
            <person name="Simmons B.A."/>
            <person name="Magnuson J.K."/>
            <person name="Henrissat B."/>
            <person name="Mortensen U.H."/>
            <person name="Larsen T.O."/>
            <person name="Devries R.P."/>
            <person name="Grigoriev I.V."/>
            <person name="Machida M."/>
            <person name="Baker S.E."/>
            <person name="Andersen M.R."/>
        </authorList>
    </citation>
    <scope>NUCLEOTIDE SEQUENCE [LARGE SCALE GENOMIC DNA]</scope>
    <source>
        <strain evidence="1 2">CBS 117626</strain>
    </source>
</reference>
<keyword evidence="2" id="KW-1185">Reference proteome</keyword>
<gene>
    <name evidence="1" type="ORF">BDV40DRAFT_75088</name>
</gene>
<name>A0A5N6UD95_ASPTM</name>
<dbReference type="InterPro" id="IPR036047">
    <property type="entry name" value="F-box-like_dom_sf"/>
</dbReference>
<dbReference type="Proteomes" id="UP000326950">
    <property type="component" value="Unassembled WGS sequence"/>
</dbReference>
<dbReference type="SUPFAM" id="SSF81383">
    <property type="entry name" value="F-box domain"/>
    <property type="match status" value="1"/>
</dbReference>